<dbReference type="PANTHER" id="PTHR43877">
    <property type="entry name" value="AMINOALKYLPHOSPHONATE N-ACETYLTRANSFERASE-RELATED-RELATED"/>
    <property type="match status" value="1"/>
</dbReference>
<dbReference type="OrthoDB" id="7595389at2"/>
<feature type="domain" description="N-acetyltransferase" evidence="3">
    <location>
        <begin position="4"/>
        <end position="153"/>
    </location>
</feature>
<dbReference type="AlphaFoldDB" id="A0A2U8WUH3"/>
<dbReference type="GO" id="GO:0016747">
    <property type="term" value="F:acyltransferase activity, transferring groups other than amino-acyl groups"/>
    <property type="evidence" value="ECO:0007669"/>
    <property type="project" value="InterPro"/>
</dbReference>
<dbReference type="KEGG" id="mtea:DK419_23235"/>
<keyword evidence="5" id="KW-1185">Reference proteome</keyword>
<dbReference type="Gene3D" id="3.40.630.30">
    <property type="match status" value="1"/>
</dbReference>
<sequence length="153" mass="16583">MSDLSIRPVDRTDLPCLLDLYVHLDPDGARCSLDDAVAVIDQLSRYEGSVILVGAVGDALVTTCTLVVIPNLTRGAKPYALIENVVTHADHRGTGFGRTVLSAAVERAWEAGCYKVMLMTGSKKPSTLAFYEAAGFEQTKTGFQIRRAPARRE</sequence>
<dbReference type="Pfam" id="PF00583">
    <property type="entry name" value="Acetyltransf_1"/>
    <property type="match status" value="1"/>
</dbReference>
<protein>
    <submittedName>
        <fullName evidence="4">GNAT family N-acetyltransferase</fullName>
    </submittedName>
</protein>
<evidence type="ECO:0000256" key="2">
    <source>
        <dbReference type="ARBA" id="ARBA00023315"/>
    </source>
</evidence>
<dbReference type="EMBL" id="CP029553">
    <property type="protein sequence ID" value="AWN48902.1"/>
    <property type="molecule type" value="Genomic_DNA"/>
</dbReference>
<dbReference type="Proteomes" id="UP000245444">
    <property type="component" value="Chromosome"/>
</dbReference>
<keyword evidence="2" id="KW-0012">Acyltransferase</keyword>
<evidence type="ECO:0000313" key="5">
    <source>
        <dbReference type="Proteomes" id="UP000245444"/>
    </source>
</evidence>
<organism evidence="4 5">
    <name type="scientific">Methylobacterium terrae</name>
    <dbReference type="NCBI Taxonomy" id="2202827"/>
    <lineage>
        <taxon>Bacteria</taxon>
        <taxon>Pseudomonadati</taxon>
        <taxon>Pseudomonadota</taxon>
        <taxon>Alphaproteobacteria</taxon>
        <taxon>Hyphomicrobiales</taxon>
        <taxon>Methylobacteriaceae</taxon>
        <taxon>Methylobacterium</taxon>
    </lineage>
</organism>
<proteinExistence type="predicted"/>
<name>A0A2U8WUH3_9HYPH</name>
<dbReference type="PANTHER" id="PTHR43877:SF1">
    <property type="entry name" value="ACETYLTRANSFERASE"/>
    <property type="match status" value="1"/>
</dbReference>
<dbReference type="InterPro" id="IPR050832">
    <property type="entry name" value="Bact_Acetyltransf"/>
</dbReference>
<dbReference type="InterPro" id="IPR000182">
    <property type="entry name" value="GNAT_dom"/>
</dbReference>
<dbReference type="RefSeq" id="WP_109961184.1">
    <property type="nucleotide sequence ID" value="NZ_CP029553.1"/>
</dbReference>
<gene>
    <name evidence="4" type="ORF">DK419_23235</name>
</gene>
<reference evidence="4 5" key="1">
    <citation type="submission" date="2018-05" db="EMBL/GenBank/DDBJ databases">
        <title>Complete Genome Sequence of Methylobacterium sp. 17Sr1-28.</title>
        <authorList>
            <person name="Srinivasan S."/>
        </authorList>
    </citation>
    <scope>NUCLEOTIDE SEQUENCE [LARGE SCALE GENOMIC DNA]</scope>
    <source>
        <strain evidence="4 5">17Sr1-28</strain>
    </source>
</reference>
<dbReference type="InterPro" id="IPR016181">
    <property type="entry name" value="Acyl_CoA_acyltransferase"/>
</dbReference>
<evidence type="ECO:0000259" key="3">
    <source>
        <dbReference type="PROSITE" id="PS51186"/>
    </source>
</evidence>
<evidence type="ECO:0000256" key="1">
    <source>
        <dbReference type="ARBA" id="ARBA00022679"/>
    </source>
</evidence>
<evidence type="ECO:0000313" key="4">
    <source>
        <dbReference type="EMBL" id="AWN48902.1"/>
    </source>
</evidence>
<keyword evidence="1 4" id="KW-0808">Transferase</keyword>
<accession>A0A2U8WUH3</accession>
<dbReference type="SUPFAM" id="SSF55729">
    <property type="entry name" value="Acyl-CoA N-acyltransferases (Nat)"/>
    <property type="match status" value="1"/>
</dbReference>
<dbReference type="CDD" id="cd04301">
    <property type="entry name" value="NAT_SF"/>
    <property type="match status" value="1"/>
</dbReference>
<dbReference type="PROSITE" id="PS51186">
    <property type="entry name" value="GNAT"/>
    <property type="match status" value="1"/>
</dbReference>